<keyword evidence="6 8" id="KW-0067">ATP-binding</keyword>
<evidence type="ECO:0000259" key="11">
    <source>
        <dbReference type="Pfam" id="PF00696"/>
    </source>
</evidence>
<dbReference type="SUPFAM" id="SSF53633">
    <property type="entry name" value="Carbamate kinase-like"/>
    <property type="match status" value="1"/>
</dbReference>
<comment type="similarity">
    <text evidence="2 9">Belongs to the aspartokinase family.</text>
</comment>
<dbReference type="InterPro" id="IPR005260">
    <property type="entry name" value="Asp_kin_monofn"/>
</dbReference>
<accession>A0A7D4BD94</accession>
<evidence type="ECO:0000256" key="2">
    <source>
        <dbReference type="ARBA" id="ARBA00010122"/>
    </source>
</evidence>
<keyword evidence="3 9" id="KW-0808">Transferase</keyword>
<dbReference type="GO" id="GO:0009090">
    <property type="term" value="P:homoserine biosynthetic process"/>
    <property type="evidence" value="ECO:0007669"/>
    <property type="project" value="TreeGrafter"/>
</dbReference>
<sequence>MEPLFVFKFGGASVKSAKAIRNLADILLKHRNRNLVVVISAMAKTTNALEDILSRWFEGDAVGMQERVDELEKFHIEAGLELVDGDENHVLISVIKLLLEQLKSQLKGKPHKSYDFHYDQIVSFGELLSTHIVSYYLNEIGISNILVDARKCIITDTTYRDGIVDEETSSILCQKEFDLGKGNIFITQGFIGGTKVGTTTTLGREGSDYTAAILANLLNAKDVTIWKDVEGVLNADPKIFSNTQKLDKISYQEAIELAYSGAQVIHPKTIKPLQNKGIPLYVKSFINPDAAGTVIINNDNVGKLPPILILKRNQVLISLSPRDFSFVIEDCLSKIFAILYKHRVKVNMIHNSAISFTVCVDYDKIRFERAQEELKEEFSVRYNSGLELLTVRHYTHEIIEEIAKKNVIYLQQRTRSTARFVIDRL</sequence>
<dbReference type="Gene3D" id="1.20.120.1320">
    <property type="entry name" value="Aspartokinase, catalytic domain"/>
    <property type="match status" value="1"/>
</dbReference>
<dbReference type="PANTHER" id="PTHR21499:SF59">
    <property type="entry name" value="ASPARTOKINASE"/>
    <property type="match status" value="1"/>
</dbReference>
<evidence type="ECO:0000256" key="5">
    <source>
        <dbReference type="ARBA" id="ARBA00022777"/>
    </source>
</evidence>
<dbReference type="KEGG" id="ttz:FHG85_02165"/>
<keyword evidence="5 9" id="KW-0418">Kinase</keyword>
<evidence type="ECO:0000256" key="9">
    <source>
        <dbReference type="RuleBase" id="RU003448"/>
    </source>
</evidence>
<evidence type="ECO:0000256" key="8">
    <source>
        <dbReference type="PIRSR" id="PIRSR000726-1"/>
    </source>
</evidence>
<dbReference type="GO" id="GO:0009089">
    <property type="term" value="P:lysine biosynthetic process via diaminopimelate"/>
    <property type="evidence" value="ECO:0007669"/>
    <property type="project" value="UniProtKB-UniPathway"/>
</dbReference>
<dbReference type="GO" id="GO:0004072">
    <property type="term" value="F:aspartate kinase activity"/>
    <property type="evidence" value="ECO:0007669"/>
    <property type="project" value="UniProtKB-EC"/>
</dbReference>
<dbReference type="UniPathway" id="UPA00051">
    <property type="reaction ID" value="UER00462"/>
</dbReference>
<evidence type="ECO:0000256" key="4">
    <source>
        <dbReference type="ARBA" id="ARBA00022741"/>
    </source>
</evidence>
<dbReference type="SUPFAM" id="SSF55021">
    <property type="entry name" value="ACT-like"/>
    <property type="match status" value="1"/>
</dbReference>
<dbReference type="GO" id="GO:0005524">
    <property type="term" value="F:ATP binding"/>
    <property type="evidence" value="ECO:0007669"/>
    <property type="project" value="UniProtKB-KW"/>
</dbReference>
<dbReference type="Gene3D" id="3.30.70.260">
    <property type="match status" value="2"/>
</dbReference>
<reference evidence="12 13" key="1">
    <citation type="submission" date="2019-07" db="EMBL/GenBank/DDBJ databases">
        <title>Thalassofilum flectens gen. nov., sp. nov., a novel moderate thermophilic anaerobe from a shallow sea hot spring in Kunashir Island (Russia), representing a new family in the order Bacteroidales, and proposal of Thalassofilacea fam. nov.</title>
        <authorList>
            <person name="Kochetkova T.V."/>
            <person name="Podosokorskaya O.A."/>
            <person name="Novikov A."/>
            <person name="Elcheninov A.G."/>
            <person name="Toshchakov S.V."/>
            <person name="Kublanov I.V."/>
        </authorList>
    </citation>
    <scope>NUCLEOTIDE SEQUENCE [LARGE SCALE GENOMIC DNA]</scope>
    <source>
        <strain evidence="12 13">38-H</strain>
    </source>
</reference>
<dbReference type="PANTHER" id="PTHR21499">
    <property type="entry name" value="ASPARTATE KINASE"/>
    <property type="match status" value="1"/>
</dbReference>
<keyword evidence="10" id="KW-0028">Amino-acid biosynthesis</keyword>
<name>A0A7D4BD94_9BACT</name>
<dbReference type="RefSeq" id="WP_173072636.1">
    <property type="nucleotide sequence ID" value="NZ_CP041345.1"/>
</dbReference>
<dbReference type="NCBIfam" id="TIGR00657">
    <property type="entry name" value="asp_kinases"/>
    <property type="match status" value="1"/>
</dbReference>
<dbReference type="UniPathway" id="UPA00034">
    <property type="reaction ID" value="UER00015"/>
</dbReference>
<comment type="pathway">
    <text evidence="10">Amino-acid biosynthesis; L-methionine biosynthesis via de novo pathway; L-homoserine from L-aspartate: step 1/3.</text>
</comment>
<dbReference type="EMBL" id="CP041345">
    <property type="protein sequence ID" value="QKG79118.1"/>
    <property type="molecule type" value="Genomic_DNA"/>
</dbReference>
<comment type="pathway">
    <text evidence="1 10">Amino-acid biosynthesis; L-lysine biosynthesis via DAP pathway; (S)-tetrahydrodipicolinate from L-aspartate: step 1/4.</text>
</comment>
<keyword evidence="13" id="KW-1185">Reference proteome</keyword>
<dbReference type="GO" id="GO:0009088">
    <property type="term" value="P:threonine biosynthetic process"/>
    <property type="evidence" value="ECO:0007669"/>
    <property type="project" value="UniProtKB-UniPathway"/>
</dbReference>
<comment type="catalytic activity">
    <reaction evidence="7 9">
        <text>L-aspartate + ATP = 4-phospho-L-aspartate + ADP</text>
        <dbReference type="Rhea" id="RHEA:23776"/>
        <dbReference type="ChEBI" id="CHEBI:29991"/>
        <dbReference type="ChEBI" id="CHEBI:30616"/>
        <dbReference type="ChEBI" id="CHEBI:57535"/>
        <dbReference type="ChEBI" id="CHEBI:456216"/>
        <dbReference type="EC" id="2.7.2.4"/>
    </reaction>
</comment>
<evidence type="ECO:0000313" key="13">
    <source>
        <dbReference type="Proteomes" id="UP000500961"/>
    </source>
</evidence>
<dbReference type="InterPro" id="IPR036393">
    <property type="entry name" value="AceGlu_kinase-like_sf"/>
</dbReference>
<gene>
    <name evidence="12" type="ORF">FHG85_02165</name>
</gene>
<proteinExistence type="inferred from homology"/>
<evidence type="ECO:0000256" key="3">
    <source>
        <dbReference type="ARBA" id="ARBA00022679"/>
    </source>
</evidence>
<evidence type="ECO:0000256" key="10">
    <source>
        <dbReference type="RuleBase" id="RU004249"/>
    </source>
</evidence>
<dbReference type="AlphaFoldDB" id="A0A7D4BD94"/>
<evidence type="ECO:0000256" key="7">
    <source>
        <dbReference type="ARBA" id="ARBA00047872"/>
    </source>
</evidence>
<dbReference type="PIRSF" id="PIRSF000726">
    <property type="entry name" value="Asp_kin"/>
    <property type="match status" value="1"/>
</dbReference>
<feature type="binding site" evidence="8">
    <location>
        <position position="46"/>
    </location>
    <ligand>
        <name>substrate</name>
    </ligand>
</feature>
<feature type="binding site" evidence="8">
    <location>
        <begin position="8"/>
        <end position="11"/>
    </location>
    <ligand>
        <name>ATP</name>
        <dbReference type="ChEBI" id="CHEBI:30616"/>
    </ligand>
</feature>
<evidence type="ECO:0000256" key="6">
    <source>
        <dbReference type="ARBA" id="ARBA00022840"/>
    </source>
</evidence>
<comment type="pathway">
    <text evidence="10">Amino-acid biosynthesis; L-threonine biosynthesis; L-threonine from L-aspartate: step 1/5.</text>
</comment>
<dbReference type="EC" id="2.7.2.4" evidence="9"/>
<dbReference type="InterPro" id="IPR045865">
    <property type="entry name" value="ACT-like_dom_sf"/>
</dbReference>
<dbReference type="InterPro" id="IPR001048">
    <property type="entry name" value="Asp/Glu/Uridylate_kinase"/>
</dbReference>
<dbReference type="InterPro" id="IPR001341">
    <property type="entry name" value="Asp_kinase"/>
</dbReference>
<feature type="binding site" evidence="8">
    <location>
        <position position="126"/>
    </location>
    <ligand>
        <name>substrate</name>
    </ligand>
</feature>
<feature type="domain" description="Aspartate/glutamate/uridylate kinase" evidence="11">
    <location>
        <begin position="4"/>
        <end position="284"/>
    </location>
</feature>
<protein>
    <recommendedName>
        <fullName evidence="9">Aspartokinase</fullName>
        <ecNumber evidence="9">2.7.2.4</ecNumber>
    </recommendedName>
</protein>
<evidence type="ECO:0000313" key="12">
    <source>
        <dbReference type="EMBL" id="QKG79118.1"/>
    </source>
</evidence>
<dbReference type="Pfam" id="PF00696">
    <property type="entry name" value="AA_kinase"/>
    <property type="match status" value="1"/>
</dbReference>
<dbReference type="InterPro" id="IPR042199">
    <property type="entry name" value="AsparK_Bifunc_asparK/hSer_DH"/>
</dbReference>
<keyword evidence="4 8" id="KW-0547">Nucleotide-binding</keyword>
<dbReference type="UniPathway" id="UPA00050">
    <property type="reaction ID" value="UER00461"/>
</dbReference>
<organism evidence="12 13">
    <name type="scientific">Tenuifilum thalassicum</name>
    <dbReference type="NCBI Taxonomy" id="2590900"/>
    <lineage>
        <taxon>Bacteria</taxon>
        <taxon>Pseudomonadati</taxon>
        <taxon>Bacteroidota</taxon>
        <taxon>Bacteroidia</taxon>
        <taxon>Bacteroidales</taxon>
        <taxon>Tenuifilaceae</taxon>
        <taxon>Tenuifilum</taxon>
    </lineage>
</organism>
<dbReference type="Gene3D" id="3.40.1160.10">
    <property type="entry name" value="Acetylglutamate kinase-like"/>
    <property type="match status" value="1"/>
</dbReference>
<evidence type="ECO:0000256" key="1">
    <source>
        <dbReference type="ARBA" id="ARBA00004766"/>
    </source>
</evidence>
<dbReference type="GO" id="GO:0005829">
    <property type="term" value="C:cytosol"/>
    <property type="evidence" value="ECO:0007669"/>
    <property type="project" value="TreeGrafter"/>
</dbReference>
<dbReference type="Proteomes" id="UP000500961">
    <property type="component" value="Chromosome"/>
</dbReference>